<sequence length="720" mass="82491">MVGVEKRSEMVGVEKRSDIMHNLFGDNSEEEEIESEHESNRQPNYASVTLSLFISFVSSLLIVSVFVFFTATVFELHLGMRMDEAEGGVEPEGEGEAEVEVHGEPEVESDGEQGDVELDPGESEGEREQSSQEVDVDDPQEESEARDSDSDNKEEEHGGRVAKNRRQDVVESGSERSGEKQYESEDEEVDQTRSPRFLGCSIFLMDHFVSSTWKNAMVGTSPSEEKEETQVAQSDVNIRNVFGSSDDEDAEEYVRNDVEHFTEYLFPFQCLLPLRNHRNVHRSPIEDEEGSEKDLRPDDMVLDDMVPEEDPQYESEAEHVEARYREKPVGPPLEVEVPFRPPPGDPVKMNMIKVSNIMGIDPKPFDAKTFVEEDRFVTDEPGAKKRIRLENNIVRHRFVKSRDGKTYSESNARFVRWSDGSLQLLIGNEVLDITEQDAKQDQNHLFIKHEKGILQSQGRILKKMRFIPSSLTSNSHRLLTALVDSRHKKAYKVKNCVTDIDPEREKEKREKAESQNLKASTKLSQAREKIKRKYTLPAERRQLSTGYLEDALDEDDETDHYGSHRSNRGYEEDLEAEAQRERRILNAKKSHKGIPGRSSMTSARPSRRQMEYSESEREESEYETEEEEEEKSPPPRGRGKESEDEYEEDAEEDEEEGGGKSNRYSDEDEEEEEAAGVRAEKDHRGSGRKRKGIESDEEESPQRKAPTHRRKAVIDDSDED</sequence>
<dbReference type="Pfam" id="PF04004">
    <property type="entry name" value="Leo1"/>
    <property type="match status" value="1"/>
</dbReference>
<feature type="compositionally biased region" description="Acidic residues" evidence="1">
    <location>
        <begin position="616"/>
        <end position="630"/>
    </location>
</feature>
<name>D7MUH9_ARALL</name>
<feature type="compositionally biased region" description="Basic and acidic residues" evidence="1">
    <location>
        <begin position="143"/>
        <end position="183"/>
    </location>
</feature>
<keyword evidence="2" id="KW-0812">Transmembrane</keyword>
<dbReference type="GO" id="GO:0016593">
    <property type="term" value="C:Cdc73/Paf1 complex"/>
    <property type="evidence" value="ECO:0007669"/>
    <property type="project" value="EnsemblPlants"/>
</dbReference>
<feature type="compositionally biased region" description="Acidic residues" evidence="1">
    <location>
        <begin position="642"/>
        <end position="656"/>
    </location>
</feature>
<reference evidence="4" key="1">
    <citation type="journal article" date="2011" name="Nat. Genet.">
        <title>The Arabidopsis lyrata genome sequence and the basis of rapid genome size change.</title>
        <authorList>
            <person name="Hu T.T."/>
            <person name="Pattyn P."/>
            <person name="Bakker E.G."/>
            <person name="Cao J."/>
            <person name="Cheng J.-F."/>
            <person name="Clark R.M."/>
            <person name="Fahlgren N."/>
            <person name="Fawcett J.A."/>
            <person name="Grimwood J."/>
            <person name="Gundlach H."/>
            <person name="Haberer G."/>
            <person name="Hollister J.D."/>
            <person name="Ossowski S."/>
            <person name="Ottilar R.P."/>
            <person name="Salamov A.A."/>
            <person name="Schneeberger K."/>
            <person name="Spannagl M."/>
            <person name="Wang X."/>
            <person name="Yang L."/>
            <person name="Nasrallah M.E."/>
            <person name="Bergelson J."/>
            <person name="Carrington J.C."/>
            <person name="Gaut B.S."/>
            <person name="Schmutz J."/>
            <person name="Mayer K.F.X."/>
            <person name="Van de Peer Y."/>
            <person name="Grigoriev I.V."/>
            <person name="Nordborg M."/>
            <person name="Weigel D."/>
            <person name="Guo Y.-L."/>
        </authorList>
    </citation>
    <scope>NUCLEOTIDE SEQUENCE [LARGE SCALE GENOMIC DNA]</scope>
    <source>
        <strain evidence="4">cv. MN47</strain>
    </source>
</reference>
<evidence type="ECO:0000313" key="3">
    <source>
        <dbReference type="EMBL" id="EFH42679.1"/>
    </source>
</evidence>
<dbReference type="GO" id="GO:1990269">
    <property type="term" value="F:RNA polymerase II C-terminal domain phosphoserine binding"/>
    <property type="evidence" value="ECO:0007669"/>
    <property type="project" value="TreeGrafter"/>
</dbReference>
<dbReference type="GO" id="GO:0032968">
    <property type="term" value="P:positive regulation of transcription elongation by RNA polymerase II"/>
    <property type="evidence" value="ECO:0007669"/>
    <property type="project" value="TreeGrafter"/>
</dbReference>
<feature type="compositionally biased region" description="Basic and acidic residues" evidence="1">
    <location>
        <begin position="502"/>
        <end position="513"/>
    </location>
</feature>
<feature type="region of interest" description="Disordered" evidence="1">
    <location>
        <begin position="85"/>
        <end position="193"/>
    </location>
</feature>
<dbReference type="Proteomes" id="UP000008694">
    <property type="component" value="Unassembled WGS sequence"/>
</dbReference>
<keyword evidence="2" id="KW-0472">Membrane</keyword>
<keyword evidence="2" id="KW-1133">Transmembrane helix</keyword>
<dbReference type="eggNOG" id="KOG2428">
    <property type="taxonomic scope" value="Eukaryota"/>
</dbReference>
<gene>
    <name evidence="3" type="ORF">ARALYDRAFT_358320</name>
</gene>
<dbReference type="STRING" id="81972.D7MUH9"/>
<evidence type="ECO:0000256" key="1">
    <source>
        <dbReference type="SAM" id="MobiDB-lite"/>
    </source>
</evidence>
<dbReference type="GO" id="GO:0009910">
    <property type="term" value="P:negative regulation of flower development"/>
    <property type="evidence" value="ECO:0007669"/>
    <property type="project" value="EnsemblPlants"/>
</dbReference>
<dbReference type="GO" id="GO:0006368">
    <property type="term" value="P:transcription elongation by RNA polymerase II"/>
    <property type="evidence" value="ECO:0007669"/>
    <property type="project" value="InterPro"/>
</dbReference>
<protein>
    <submittedName>
        <fullName evidence="3">Uncharacterized protein</fullName>
    </submittedName>
</protein>
<dbReference type="GO" id="GO:0010048">
    <property type="term" value="P:vernalization response"/>
    <property type="evidence" value="ECO:0007669"/>
    <property type="project" value="EnsemblPlants"/>
</dbReference>
<evidence type="ECO:0000256" key="2">
    <source>
        <dbReference type="SAM" id="Phobius"/>
    </source>
</evidence>
<dbReference type="Gramene" id="fgenesh1_pg.C_scaffold_8002107">
    <property type="protein sequence ID" value="fgenesh1_pg.C_scaffold_8002107"/>
    <property type="gene ID" value="fgenesh1_pg.C_scaffold_8002107"/>
</dbReference>
<dbReference type="AlphaFoldDB" id="D7MUH9"/>
<feature type="compositionally biased region" description="Acidic residues" evidence="1">
    <location>
        <begin position="85"/>
        <end position="98"/>
    </location>
</feature>
<dbReference type="EMBL" id="GL348720">
    <property type="protein sequence ID" value="EFH42679.1"/>
    <property type="molecule type" value="Genomic_DNA"/>
</dbReference>
<organism evidence="4">
    <name type="scientific">Arabidopsis lyrata subsp. lyrata</name>
    <name type="common">Lyre-leaved rock-cress</name>
    <dbReference type="NCBI Taxonomy" id="81972"/>
    <lineage>
        <taxon>Eukaryota</taxon>
        <taxon>Viridiplantae</taxon>
        <taxon>Streptophyta</taxon>
        <taxon>Embryophyta</taxon>
        <taxon>Tracheophyta</taxon>
        <taxon>Spermatophyta</taxon>
        <taxon>Magnoliopsida</taxon>
        <taxon>eudicotyledons</taxon>
        <taxon>Gunneridae</taxon>
        <taxon>Pentapetalae</taxon>
        <taxon>rosids</taxon>
        <taxon>malvids</taxon>
        <taxon>Brassicales</taxon>
        <taxon>Brassicaceae</taxon>
        <taxon>Camelineae</taxon>
        <taxon>Arabidopsis</taxon>
    </lineage>
</organism>
<evidence type="ECO:0000313" key="4">
    <source>
        <dbReference type="Proteomes" id="UP000008694"/>
    </source>
</evidence>
<dbReference type="HOGENOM" id="CLU_015103_1_0_1"/>
<feature type="compositionally biased region" description="Basic residues" evidence="1">
    <location>
        <begin position="585"/>
        <end position="594"/>
    </location>
</feature>
<feature type="transmembrane region" description="Helical" evidence="2">
    <location>
        <begin position="50"/>
        <end position="74"/>
    </location>
</feature>
<accession>D7MUH9</accession>
<feature type="region of interest" description="Disordered" evidence="1">
    <location>
        <begin position="502"/>
        <end position="720"/>
    </location>
</feature>
<dbReference type="PANTHER" id="PTHR23146">
    <property type="entry name" value="LEO1 PROTEIN"/>
    <property type="match status" value="1"/>
</dbReference>
<feature type="compositionally biased region" description="Polar residues" evidence="1">
    <location>
        <begin position="514"/>
        <end position="524"/>
    </location>
</feature>
<keyword evidence="4" id="KW-1185">Reference proteome</keyword>
<dbReference type="InterPro" id="IPR007149">
    <property type="entry name" value="Leo1"/>
</dbReference>
<feature type="compositionally biased region" description="Acidic residues" evidence="1">
    <location>
        <begin position="106"/>
        <end position="123"/>
    </location>
</feature>
<dbReference type="PANTHER" id="PTHR23146:SF0">
    <property type="entry name" value="RNA POLYMERASE-ASSOCIATED PROTEIN LEO1"/>
    <property type="match status" value="1"/>
</dbReference>
<proteinExistence type="predicted"/>